<dbReference type="Proteomes" id="UP001644719">
    <property type="component" value="Unassembled WGS sequence"/>
</dbReference>
<proteinExistence type="predicted"/>
<dbReference type="SUPFAM" id="SSF55874">
    <property type="entry name" value="ATPase domain of HSP90 chaperone/DNA topoisomerase II/histidine kinase"/>
    <property type="match status" value="1"/>
</dbReference>
<dbReference type="PANTHER" id="PTHR40448:SF1">
    <property type="entry name" value="TWO-COMPONENT SENSOR HISTIDINE KINASE"/>
    <property type="match status" value="1"/>
</dbReference>
<feature type="transmembrane region" description="Helical" evidence="2">
    <location>
        <begin position="62"/>
        <end position="84"/>
    </location>
</feature>
<name>A0ABX2HAN0_9FIRM</name>
<evidence type="ECO:0000313" key="4">
    <source>
        <dbReference type="EMBL" id="NSG87138.1"/>
    </source>
</evidence>
<dbReference type="GO" id="GO:0016301">
    <property type="term" value="F:kinase activity"/>
    <property type="evidence" value="ECO:0007669"/>
    <property type="project" value="UniProtKB-KW"/>
</dbReference>
<comment type="caution">
    <text evidence="4">The sequence shown here is derived from an EMBL/GenBank/DDBJ whole genome shotgun (WGS) entry which is preliminary data.</text>
</comment>
<accession>A0ABX2HAN0</accession>
<evidence type="ECO:0000313" key="5">
    <source>
        <dbReference type="Proteomes" id="UP001644719"/>
    </source>
</evidence>
<sequence length="339" mass="39085">MYSVTCAYAVQHISYCVYLILFRPVHGIPVYAPAYIVCAVCIALLLYWFIGRKLPENGHYDVDIRFSMMSFFLIIMLALGLSIAADTMFNAEENNLYYLCKAYDLICCLFVLWEQMDYKNKLNKQREQDLEKQVRLKQKELFRLRQDDVERINLICHDLKKQLEPLKLFSDEEQQKAYYDQVCKTIQSYDSQVETGSKVLDTLLSQKRLVCMKNNIELTCVADGKKMDFISAVDLYTILGNVIDNAIESVLMVSDEEKKVISTSIWTKGNLLLIQIQNYMENEKINFSEGLPVTTKNAHDGHGYGLKSVRKCVEKYNGSMDITAENHMFSLTIIIPVAK</sequence>
<keyword evidence="1" id="KW-0175">Coiled coil</keyword>
<keyword evidence="2" id="KW-0472">Membrane</keyword>
<organism evidence="4 5">
    <name type="scientific">Blautia faecis</name>
    <dbReference type="NCBI Taxonomy" id="871665"/>
    <lineage>
        <taxon>Bacteria</taxon>
        <taxon>Bacillati</taxon>
        <taxon>Bacillota</taxon>
        <taxon>Clostridia</taxon>
        <taxon>Lachnospirales</taxon>
        <taxon>Lachnospiraceae</taxon>
        <taxon>Blautia</taxon>
    </lineage>
</organism>
<dbReference type="EMBL" id="JAAITS010000062">
    <property type="protein sequence ID" value="NSG87138.1"/>
    <property type="molecule type" value="Genomic_DNA"/>
</dbReference>
<keyword evidence="4" id="KW-0808">Transferase</keyword>
<keyword evidence="2" id="KW-0812">Transmembrane</keyword>
<feature type="transmembrane region" description="Helical" evidence="2">
    <location>
        <begin position="30"/>
        <end position="50"/>
    </location>
</feature>
<dbReference type="InterPro" id="IPR036890">
    <property type="entry name" value="HATPase_C_sf"/>
</dbReference>
<reference evidence="4 5" key="1">
    <citation type="journal article" date="2020" name="Cell Host Microbe">
        <title>Functional and Genomic Variation between Human-Derived Isolates of Lachnospiraceae Reveals Inter- and Intra-Species Diversity.</title>
        <authorList>
            <person name="Sorbara M.T."/>
            <person name="Littmann E.R."/>
            <person name="Fontana E."/>
            <person name="Moody T.U."/>
            <person name="Kohout C.E."/>
            <person name="Gjonbalaj M."/>
            <person name="Eaton V."/>
            <person name="Seok R."/>
            <person name="Leiner I.M."/>
            <person name="Pamer E.G."/>
        </authorList>
    </citation>
    <scope>NUCLEOTIDE SEQUENCE [LARGE SCALE GENOMIC DNA]</scope>
    <source>
        <strain evidence="4 5">MSK.17.74</strain>
    </source>
</reference>
<evidence type="ECO:0000256" key="2">
    <source>
        <dbReference type="SAM" id="Phobius"/>
    </source>
</evidence>
<evidence type="ECO:0000256" key="1">
    <source>
        <dbReference type="SAM" id="Coils"/>
    </source>
</evidence>
<dbReference type="CDD" id="cd16935">
    <property type="entry name" value="HATPase_AgrC-ComD-like"/>
    <property type="match status" value="1"/>
</dbReference>
<gene>
    <name evidence="4" type="ORF">G5B17_17405</name>
</gene>
<evidence type="ECO:0000259" key="3">
    <source>
        <dbReference type="Pfam" id="PF14501"/>
    </source>
</evidence>
<dbReference type="InterPro" id="IPR032834">
    <property type="entry name" value="NatK-like_C"/>
</dbReference>
<dbReference type="PANTHER" id="PTHR40448">
    <property type="entry name" value="TWO-COMPONENT SENSOR HISTIDINE KINASE"/>
    <property type="match status" value="1"/>
</dbReference>
<keyword evidence="5" id="KW-1185">Reference proteome</keyword>
<dbReference type="Gene3D" id="3.30.565.10">
    <property type="entry name" value="Histidine kinase-like ATPase, C-terminal domain"/>
    <property type="match status" value="1"/>
</dbReference>
<keyword evidence="4" id="KW-0418">Kinase</keyword>
<feature type="domain" description="Sensor histidine kinase NatK-like C-terminal" evidence="3">
    <location>
        <begin position="232"/>
        <end position="336"/>
    </location>
</feature>
<keyword evidence="2" id="KW-1133">Transmembrane helix</keyword>
<feature type="coiled-coil region" evidence="1">
    <location>
        <begin position="119"/>
        <end position="147"/>
    </location>
</feature>
<dbReference type="RefSeq" id="WP_173736261.1">
    <property type="nucleotide sequence ID" value="NZ_JAAITS010000062.1"/>
</dbReference>
<dbReference type="Pfam" id="PF14501">
    <property type="entry name" value="HATPase_c_5"/>
    <property type="match status" value="1"/>
</dbReference>
<protein>
    <submittedName>
        <fullName evidence="4">Sensor histidine kinase</fullName>
    </submittedName>
</protein>